<protein>
    <recommendedName>
        <fullName evidence="4">50S ribosomal protein L13</fullName>
    </recommendedName>
</protein>
<dbReference type="Gene3D" id="3.90.1180.10">
    <property type="entry name" value="Ribosomal protein L13"/>
    <property type="match status" value="1"/>
</dbReference>
<keyword evidence="2" id="KW-0689">Ribosomal protein</keyword>
<dbReference type="GO" id="GO:0005840">
    <property type="term" value="C:ribosome"/>
    <property type="evidence" value="ECO:0007669"/>
    <property type="project" value="UniProtKB-KW"/>
</dbReference>
<dbReference type="GO" id="GO:0006412">
    <property type="term" value="P:translation"/>
    <property type="evidence" value="ECO:0007669"/>
    <property type="project" value="InterPro"/>
</dbReference>
<evidence type="ECO:0000256" key="2">
    <source>
        <dbReference type="ARBA" id="ARBA00022980"/>
    </source>
</evidence>
<reference evidence="5 6" key="1">
    <citation type="journal article" date="2016" name="Nat. Commun.">
        <title>Thousands of microbial genomes shed light on interconnected biogeochemical processes in an aquifer system.</title>
        <authorList>
            <person name="Anantharaman K."/>
            <person name="Brown C.T."/>
            <person name="Hug L.A."/>
            <person name="Sharon I."/>
            <person name="Castelle C.J."/>
            <person name="Probst A.J."/>
            <person name="Thomas B.C."/>
            <person name="Singh A."/>
            <person name="Wilkins M.J."/>
            <person name="Karaoz U."/>
            <person name="Brodie E.L."/>
            <person name="Williams K.H."/>
            <person name="Hubbard S.S."/>
            <person name="Banfield J.F."/>
        </authorList>
    </citation>
    <scope>NUCLEOTIDE SEQUENCE [LARGE SCALE GENOMIC DNA]</scope>
</reference>
<dbReference type="CDD" id="cd00392">
    <property type="entry name" value="Ribosomal_L13"/>
    <property type="match status" value="1"/>
</dbReference>
<proteinExistence type="inferred from homology"/>
<organism evidence="5 6">
    <name type="scientific">Candidatus Brennerbacteria bacterium RIFOXYD1_FULL_41_16</name>
    <dbReference type="NCBI Taxonomy" id="1797529"/>
    <lineage>
        <taxon>Bacteria</taxon>
        <taxon>Candidatus Brenneribacteriota</taxon>
    </lineage>
</organism>
<evidence type="ECO:0000313" key="5">
    <source>
        <dbReference type="EMBL" id="OGY40269.1"/>
    </source>
</evidence>
<dbReference type="AlphaFoldDB" id="A0A1G1XJR6"/>
<dbReference type="InterPro" id="IPR005822">
    <property type="entry name" value="Ribosomal_uL13"/>
</dbReference>
<name>A0A1G1XJR6_9BACT</name>
<dbReference type="InterPro" id="IPR005823">
    <property type="entry name" value="Ribosomal_uL13_bac-type"/>
</dbReference>
<accession>A0A1G1XJR6</accession>
<sequence>MIQAAKKIYEFDAKDKTMGRLSTSLVRILVGKDSASYQKNWPLDREVKVKNIAKLRFTGRKYSQKVYHHHTGYIGHLRTERLKVLFEKDPGEVFRKVLRGMLPKNKWRDRLLKRVKFV</sequence>
<dbReference type="SUPFAM" id="SSF52161">
    <property type="entry name" value="Ribosomal protein L13"/>
    <property type="match status" value="1"/>
</dbReference>
<evidence type="ECO:0000256" key="3">
    <source>
        <dbReference type="ARBA" id="ARBA00023274"/>
    </source>
</evidence>
<dbReference type="PANTHER" id="PTHR11545">
    <property type="entry name" value="RIBOSOMAL PROTEIN L13"/>
    <property type="match status" value="1"/>
</dbReference>
<dbReference type="InterPro" id="IPR036899">
    <property type="entry name" value="Ribosomal_uL13_sf"/>
</dbReference>
<evidence type="ECO:0000256" key="1">
    <source>
        <dbReference type="ARBA" id="ARBA00006227"/>
    </source>
</evidence>
<dbReference type="Proteomes" id="UP000178570">
    <property type="component" value="Unassembled WGS sequence"/>
</dbReference>
<dbReference type="GO" id="GO:0003735">
    <property type="term" value="F:structural constituent of ribosome"/>
    <property type="evidence" value="ECO:0007669"/>
    <property type="project" value="InterPro"/>
</dbReference>
<gene>
    <name evidence="5" type="ORF">A2570_03250</name>
</gene>
<dbReference type="EMBL" id="MHHY01000009">
    <property type="protein sequence ID" value="OGY40269.1"/>
    <property type="molecule type" value="Genomic_DNA"/>
</dbReference>
<keyword evidence="3" id="KW-0687">Ribonucleoprotein</keyword>
<dbReference type="PIRSF" id="PIRSF002181">
    <property type="entry name" value="Ribosomal_L13"/>
    <property type="match status" value="1"/>
</dbReference>
<dbReference type="Pfam" id="PF00572">
    <property type="entry name" value="Ribosomal_L13"/>
    <property type="match status" value="1"/>
</dbReference>
<dbReference type="GO" id="GO:0017148">
    <property type="term" value="P:negative regulation of translation"/>
    <property type="evidence" value="ECO:0007669"/>
    <property type="project" value="TreeGrafter"/>
</dbReference>
<dbReference type="STRING" id="1797529.A2570_03250"/>
<evidence type="ECO:0000313" key="6">
    <source>
        <dbReference type="Proteomes" id="UP000178570"/>
    </source>
</evidence>
<comment type="similarity">
    <text evidence="1">Belongs to the universal ribosomal protein uL13 family.</text>
</comment>
<dbReference type="GO" id="GO:0003729">
    <property type="term" value="F:mRNA binding"/>
    <property type="evidence" value="ECO:0007669"/>
    <property type="project" value="TreeGrafter"/>
</dbReference>
<evidence type="ECO:0000256" key="4">
    <source>
        <dbReference type="ARBA" id="ARBA00035499"/>
    </source>
</evidence>
<comment type="caution">
    <text evidence="5">The sequence shown here is derived from an EMBL/GenBank/DDBJ whole genome shotgun (WGS) entry which is preliminary data.</text>
</comment>
<dbReference type="GO" id="GO:1990904">
    <property type="term" value="C:ribonucleoprotein complex"/>
    <property type="evidence" value="ECO:0007669"/>
    <property type="project" value="UniProtKB-KW"/>
</dbReference>
<dbReference type="PANTHER" id="PTHR11545:SF2">
    <property type="entry name" value="LARGE RIBOSOMAL SUBUNIT PROTEIN UL13M"/>
    <property type="match status" value="1"/>
</dbReference>